<dbReference type="SUPFAM" id="SSF48452">
    <property type="entry name" value="TPR-like"/>
    <property type="match status" value="1"/>
</dbReference>
<protein>
    <submittedName>
        <fullName evidence="9">RagB/SusD family nutrient uptake outer membrane protein</fullName>
    </submittedName>
</protein>
<evidence type="ECO:0000313" key="9">
    <source>
        <dbReference type="EMBL" id="RGV58408.1"/>
    </source>
</evidence>
<dbReference type="GO" id="GO:0009279">
    <property type="term" value="C:cell outer membrane"/>
    <property type="evidence" value="ECO:0007669"/>
    <property type="project" value="UniProtKB-SubCell"/>
</dbReference>
<comment type="similarity">
    <text evidence="2">Belongs to the SusD family.</text>
</comment>
<keyword evidence="5" id="KW-0998">Cell outer membrane</keyword>
<evidence type="ECO:0000256" key="4">
    <source>
        <dbReference type="ARBA" id="ARBA00023136"/>
    </source>
</evidence>
<dbReference type="RefSeq" id="WP_022392257.1">
    <property type="nucleotide sequence ID" value="NZ_QRZF01000001.1"/>
</dbReference>
<proteinExistence type="inferred from homology"/>
<keyword evidence="4" id="KW-0472">Membrane</keyword>
<feature type="signal peptide" evidence="6">
    <location>
        <begin position="1"/>
        <end position="17"/>
    </location>
</feature>
<feature type="domain" description="SusD-like N-terminal" evidence="8">
    <location>
        <begin position="31"/>
        <end position="229"/>
    </location>
</feature>
<accession>A0A412YLQ9</accession>
<reference evidence="9 10" key="1">
    <citation type="submission" date="2018-08" db="EMBL/GenBank/DDBJ databases">
        <title>A genome reference for cultivated species of the human gut microbiota.</title>
        <authorList>
            <person name="Zou Y."/>
            <person name="Xue W."/>
            <person name="Luo G."/>
        </authorList>
    </citation>
    <scope>NUCLEOTIDE SEQUENCE [LARGE SCALE GENOMIC DNA]</scope>
    <source>
        <strain evidence="9 10">AF14-32</strain>
    </source>
</reference>
<evidence type="ECO:0000256" key="2">
    <source>
        <dbReference type="ARBA" id="ARBA00006275"/>
    </source>
</evidence>
<comment type="caution">
    <text evidence="9">The sequence shown here is derived from an EMBL/GenBank/DDBJ whole genome shotgun (WGS) entry which is preliminary data.</text>
</comment>
<comment type="subcellular location">
    <subcellularLocation>
        <location evidence="1">Cell outer membrane</location>
    </subcellularLocation>
</comment>
<organism evidence="9 10">
    <name type="scientific">Bacteroides intestinalis</name>
    <dbReference type="NCBI Taxonomy" id="329854"/>
    <lineage>
        <taxon>Bacteria</taxon>
        <taxon>Pseudomonadati</taxon>
        <taxon>Bacteroidota</taxon>
        <taxon>Bacteroidia</taxon>
        <taxon>Bacteroidales</taxon>
        <taxon>Bacteroidaceae</taxon>
        <taxon>Bacteroides</taxon>
    </lineage>
</organism>
<feature type="chain" id="PRO_5019454419" evidence="6">
    <location>
        <begin position="18"/>
        <end position="505"/>
    </location>
</feature>
<feature type="domain" description="RagB/SusD" evidence="7">
    <location>
        <begin position="274"/>
        <end position="478"/>
    </location>
</feature>
<keyword evidence="3 6" id="KW-0732">Signal</keyword>
<dbReference type="Pfam" id="PF14322">
    <property type="entry name" value="SusD-like_3"/>
    <property type="match status" value="1"/>
</dbReference>
<evidence type="ECO:0000256" key="3">
    <source>
        <dbReference type="ARBA" id="ARBA00022729"/>
    </source>
</evidence>
<dbReference type="InterPro" id="IPR011990">
    <property type="entry name" value="TPR-like_helical_dom_sf"/>
</dbReference>
<dbReference type="InterPro" id="IPR033985">
    <property type="entry name" value="SusD-like_N"/>
</dbReference>
<dbReference type="PROSITE" id="PS51257">
    <property type="entry name" value="PROKAR_LIPOPROTEIN"/>
    <property type="match status" value="1"/>
</dbReference>
<dbReference type="InterPro" id="IPR012944">
    <property type="entry name" value="SusD_RagB_dom"/>
</dbReference>
<evidence type="ECO:0000313" key="10">
    <source>
        <dbReference type="Proteomes" id="UP000283850"/>
    </source>
</evidence>
<dbReference type="Gene3D" id="1.25.40.390">
    <property type="match status" value="1"/>
</dbReference>
<evidence type="ECO:0000259" key="8">
    <source>
        <dbReference type="Pfam" id="PF14322"/>
    </source>
</evidence>
<dbReference type="Pfam" id="PF07980">
    <property type="entry name" value="SusD_RagB"/>
    <property type="match status" value="1"/>
</dbReference>
<gene>
    <name evidence="9" type="ORF">DWW10_01930</name>
</gene>
<sequence>MKKIIYLASFLFTVLLAGCDDFLTVESPDFSTDKYWRDKADVEAGLSAVYGQLDNRTGAYSVAEVKYVVETFRSDEMKTGQDVNNYPEWGELYNYTYNNENSSIRSYWMNNYNGINYANNVLFGIEKVQSTGEKMSTEDYNHLRGEALFLRAYYHFKLIMSWEKAIIRNEYLTGESQTHKALSPRADVWDFICTELDQAGGMLPQDRPSSEAGRVTKGAAYSYLGWAYLTRAYEESGKKDEYLRLAEEAFGKVTGYELESNYSSMFDGTNKNCKEAILELQFTNSTADGTFHKHVLHFWVAPGSMSGWDEIRVSEMMYDEFLKEGRIAEDNMYDARAYGSMMFDDPYYREGGHILGYNYDDVYSESSATSYNYRKYLPATWTDYAQNYVGTNMPLMRYANVMLMQAEVYNEQKHPEKAIPLINDVRRIHGKLPAMTGSDYAAVKAQIEHERLVEFTLENSRFYDLRRWGKLDDAMRSAGRTHFDETKHFLPIPLMEIQTNNEINE</sequence>
<evidence type="ECO:0000256" key="5">
    <source>
        <dbReference type="ARBA" id="ARBA00023237"/>
    </source>
</evidence>
<evidence type="ECO:0000259" key="7">
    <source>
        <dbReference type="Pfam" id="PF07980"/>
    </source>
</evidence>
<dbReference type="EMBL" id="QRZF01000001">
    <property type="protein sequence ID" value="RGV58408.1"/>
    <property type="molecule type" value="Genomic_DNA"/>
</dbReference>
<evidence type="ECO:0000256" key="6">
    <source>
        <dbReference type="SAM" id="SignalP"/>
    </source>
</evidence>
<dbReference type="AlphaFoldDB" id="A0A412YLQ9"/>
<evidence type="ECO:0000256" key="1">
    <source>
        <dbReference type="ARBA" id="ARBA00004442"/>
    </source>
</evidence>
<name>A0A412YLQ9_9BACE</name>
<dbReference type="Proteomes" id="UP000283850">
    <property type="component" value="Unassembled WGS sequence"/>
</dbReference>